<organism evidence="3 4">
    <name type="scientific">Enterococcus mundtii</name>
    <dbReference type="NCBI Taxonomy" id="53346"/>
    <lineage>
        <taxon>Bacteria</taxon>
        <taxon>Bacillati</taxon>
        <taxon>Bacillota</taxon>
        <taxon>Bacilli</taxon>
        <taxon>Lactobacillales</taxon>
        <taxon>Enterococcaceae</taxon>
        <taxon>Enterococcus</taxon>
    </lineage>
</organism>
<dbReference type="InterPro" id="IPR031927">
    <property type="entry name" value="DUF4767"/>
</dbReference>
<dbReference type="Proteomes" id="UP000195024">
    <property type="component" value="Unassembled WGS sequence"/>
</dbReference>
<accession>A0A242KW31</accession>
<evidence type="ECO:0000313" key="3">
    <source>
        <dbReference type="EMBL" id="OTP25444.1"/>
    </source>
</evidence>
<reference evidence="3 4" key="1">
    <citation type="submission" date="2017-05" db="EMBL/GenBank/DDBJ databases">
        <title>The Genome Sequence of Enterococcus mundtii 6B1_DIV0119.</title>
        <authorList>
            <consortium name="The Broad Institute Genomics Platform"/>
            <consortium name="The Broad Institute Genomic Center for Infectious Diseases"/>
            <person name="Earl A."/>
            <person name="Manson A."/>
            <person name="Schwartman J."/>
            <person name="Gilmore M."/>
            <person name="Abouelleil A."/>
            <person name="Cao P."/>
            <person name="Chapman S."/>
            <person name="Cusick C."/>
            <person name="Shea T."/>
            <person name="Young S."/>
            <person name="Neafsey D."/>
            <person name="Nusbaum C."/>
            <person name="Birren B."/>
        </authorList>
    </citation>
    <scope>NUCLEOTIDE SEQUENCE [LARGE SCALE GENOMIC DNA]</scope>
    <source>
        <strain evidence="3 4">6B1_DIV0119</strain>
    </source>
</reference>
<sequence length="214" mass="24043">MKKWLLVLFGIVGLLNGCSNKQNTTAASAIDSSTAASKITLETSTSSKTSRRNVSEARQTRETSSTIDHKSTTEQTLWNADKSAQLSSFMVSWGQTMQQQYKRYNRNVPLNLYGLVLPQTLLNGEWHFLVNDLSQTLEWSNSGIGTADFQLVAIYSDIENTHTMSSHTYFFGFENKQPIVLITQQNQGSDTNELHFKETSNQTLMLGFKQIVTN</sequence>
<proteinExistence type="predicted"/>
<feature type="region of interest" description="Disordered" evidence="1">
    <location>
        <begin position="41"/>
        <end position="72"/>
    </location>
</feature>
<evidence type="ECO:0000256" key="1">
    <source>
        <dbReference type="SAM" id="MobiDB-lite"/>
    </source>
</evidence>
<evidence type="ECO:0000259" key="2">
    <source>
        <dbReference type="Pfam" id="PF15983"/>
    </source>
</evidence>
<evidence type="ECO:0000313" key="4">
    <source>
        <dbReference type="Proteomes" id="UP000195024"/>
    </source>
</evidence>
<gene>
    <name evidence="3" type="ORF">A5802_002597</name>
</gene>
<name>A0A242KW31_ENTMU</name>
<dbReference type="RefSeq" id="WP_086335346.1">
    <property type="nucleotide sequence ID" value="NZ_JAAAJW010000001.1"/>
</dbReference>
<dbReference type="Pfam" id="PF15983">
    <property type="entry name" value="DUF4767"/>
    <property type="match status" value="1"/>
</dbReference>
<dbReference type="AlphaFoldDB" id="A0A242KW31"/>
<protein>
    <recommendedName>
        <fullName evidence="2">DUF4767 domain-containing protein</fullName>
    </recommendedName>
</protein>
<feature type="domain" description="DUF4767" evidence="2">
    <location>
        <begin position="76"/>
        <end position="212"/>
    </location>
</feature>
<comment type="caution">
    <text evidence="3">The sequence shown here is derived from an EMBL/GenBank/DDBJ whole genome shotgun (WGS) entry which is preliminary data.</text>
</comment>
<dbReference type="EMBL" id="NGMS01000002">
    <property type="protein sequence ID" value="OTP25444.1"/>
    <property type="molecule type" value="Genomic_DNA"/>
</dbReference>
<feature type="compositionally biased region" description="Basic and acidic residues" evidence="1">
    <location>
        <begin position="53"/>
        <end position="72"/>
    </location>
</feature>